<dbReference type="InterPro" id="IPR007627">
    <property type="entry name" value="RNA_pol_sigma70_r2"/>
</dbReference>
<dbReference type="CDD" id="cd06171">
    <property type="entry name" value="Sigma70_r4"/>
    <property type="match status" value="1"/>
</dbReference>
<feature type="domain" description="RNA polymerase sigma factor 70 region 4 type 2" evidence="6">
    <location>
        <begin position="124"/>
        <end position="171"/>
    </location>
</feature>
<dbReference type="SUPFAM" id="SSF88659">
    <property type="entry name" value="Sigma3 and sigma4 domains of RNA polymerase sigma factors"/>
    <property type="match status" value="1"/>
</dbReference>
<dbReference type="InterPro" id="IPR013324">
    <property type="entry name" value="RNA_pol_sigma_r3/r4-like"/>
</dbReference>
<evidence type="ECO:0000313" key="8">
    <source>
        <dbReference type="Proteomes" id="UP001485459"/>
    </source>
</evidence>
<gene>
    <name evidence="7" type="ORF">WJU16_16275</name>
</gene>
<feature type="domain" description="RNA polymerase sigma-70 region 2" evidence="5">
    <location>
        <begin position="29"/>
        <end position="93"/>
    </location>
</feature>
<dbReference type="InterPro" id="IPR013325">
    <property type="entry name" value="RNA_pol_sigma_r2"/>
</dbReference>
<dbReference type="RefSeq" id="WP_341834540.1">
    <property type="nucleotide sequence ID" value="NZ_CP149822.1"/>
</dbReference>
<keyword evidence="4" id="KW-0804">Transcription</keyword>
<sequence>MSNMGYSALSDKELMSLLAGDDARAFETLYQRHAGAMYAYAYKKVPVPAIVEDLLQEVFTNIYRRRAELSHIENIPSYLYNSLRNRIFNELRNSLLHEQHHQQLSNGQSADLHINYDLRALEKAFVAALDKLTERSREIFLLSRRDHLTYKEIAERLGISVKAVEKHMSRTLGVMREELKDFGVLGVVVIASGTLL</sequence>
<evidence type="ECO:0000256" key="2">
    <source>
        <dbReference type="ARBA" id="ARBA00023015"/>
    </source>
</evidence>
<dbReference type="PANTHER" id="PTHR43133">
    <property type="entry name" value="RNA POLYMERASE ECF-TYPE SIGMA FACTO"/>
    <property type="match status" value="1"/>
</dbReference>
<protein>
    <submittedName>
        <fullName evidence="7">RNA polymerase sigma-70 factor</fullName>
    </submittedName>
</protein>
<accession>A0ABZ2YKW5</accession>
<keyword evidence="2" id="KW-0805">Transcription regulation</keyword>
<dbReference type="InterPro" id="IPR013249">
    <property type="entry name" value="RNA_pol_sigma70_r4_t2"/>
</dbReference>
<keyword evidence="3" id="KW-0731">Sigma factor</keyword>
<dbReference type="Gene3D" id="1.10.10.10">
    <property type="entry name" value="Winged helix-like DNA-binding domain superfamily/Winged helix DNA-binding domain"/>
    <property type="match status" value="1"/>
</dbReference>
<dbReference type="InterPro" id="IPR014284">
    <property type="entry name" value="RNA_pol_sigma-70_dom"/>
</dbReference>
<dbReference type="InterPro" id="IPR036388">
    <property type="entry name" value="WH-like_DNA-bd_sf"/>
</dbReference>
<dbReference type="InterPro" id="IPR039425">
    <property type="entry name" value="RNA_pol_sigma-70-like"/>
</dbReference>
<reference evidence="8" key="1">
    <citation type="submission" date="2024-03" db="EMBL/GenBank/DDBJ databases">
        <title>Chitinophaga horti sp. nov., isolated from garden soil.</title>
        <authorList>
            <person name="Lee D.S."/>
            <person name="Han D.M."/>
            <person name="Baek J.H."/>
            <person name="Choi D.G."/>
            <person name="Jeon J.H."/>
            <person name="Jeon C.O."/>
        </authorList>
    </citation>
    <scope>NUCLEOTIDE SEQUENCE [LARGE SCALE GENOMIC DNA]</scope>
    <source>
        <strain evidence="8">GPA1</strain>
    </source>
</reference>
<name>A0ABZ2YKW5_9BACT</name>
<proteinExistence type="inferred from homology"/>
<evidence type="ECO:0000259" key="5">
    <source>
        <dbReference type="Pfam" id="PF04542"/>
    </source>
</evidence>
<dbReference type="EMBL" id="CP149822">
    <property type="protein sequence ID" value="WZN39559.1"/>
    <property type="molecule type" value="Genomic_DNA"/>
</dbReference>
<organism evidence="7 8">
    <name type="scientific">Chitinophaga pollutisoli</name>
    <dbReference type="NCBI Taxonomy" id="3133966"/>
    <lineage>
        <taxon>Bacteria</taxon>
        <taxon>Pseudomonadati</taxon>
        <taxon>Bacteroidota</taxon>
        <taxon>Chitinophagia</taxon>
        <taxon>Chitinophagales</taxon>
        <taxon>Chitinophagaceae</taxon>
        <taxon>Chitinophaga</taxon>
    </lineage>
</organism>
<evidence type="ECO:0000256" key="3">
    <source>
        <dbReference type="ARBA" id="ARBA00023082"/>
    </source>
</evidence>
<dbReference type="Pfam" id="PF08281">
    <property type="entry name" value="Sigma70_r4_2"/>
    <property type="match status" value="1"/>
</dbReference>
<dbReference type="SUPFAM" id="SSF88946">
    <property type="entry name" value="Sigma2 domain of RNA polymerase sigma factors"/>
    <property type="match status" value="1"/>
</dbReference>
<comment type="similarity">
    <text evidence="1">Belongs to the sigma-70 factor family. ECF subfamily.</text>
</comment>
<dbReference type="PANTHER" id="PTHR43133:SF46">
    <property type="entry name" value="RNA POLYMERASE SIGMA-70 FACTOR ECF SUBFAMILY"/>
    <property type="match status" value="1"/>
</dbReference>
<dbReference type="Gene3D" id="1.10.1740.10">
    <property type="match status" value="1"/>
</dbReference>
<evidence type="ECO:0000259" key="6">
    <source>
        <dbReference type="Pfam" id="PF08281"/>
    </source>
</evidence>
<evidence type="ECO:0000256" key="1">
    <source>
        <dbReference type="ARBA" id="ARBA00010641"/>
    </source>
</evidence>
<evidence type="ECO:0000256" key="4">
    <source>
        <dbReference type="ARBA" id="ARBA00023163"/>
    </source>
</evidence>
<dbReference type="NCBIfam" id="TIGR02937">
    <property type="entry name" value="sigma70-ECF"/>
    <property type="match status" value="1"/>
</dbReference>
<evidence type="ECO:0000313" key="7">
    <source>
        <dbReference type="EMBL" id="WZN39559.1"/>
    </source>
</evidence>
<dbReference type="NCBIfam" id="TIGR02985">
    <property type="entry name" value="Sig70_bacteroi1"/>
    <property type="match status" value="1"/>
</dbReference>
<dbReference type="Pfam" id="PF04542">
    <property type="entry name" value="Sigma70_r2"/>
    <property type="match status" value="1"/>
</dbReference>
<keyword evidence="8" id="KW-1185">Reference proteome</keyword>
<dbReference type="InterPro" id="IPR014327">
    <property type="entry name" value="RNA_pol_sigma70_bacteroid"/>
</dbReference>
<dbReference type="Proteomes" id="UP001485459">
    <property type="component" value="Chromosome"/>
</dbReference>